<dbReference type="PROSITE" id="PS50110">
    <property type="entry name" value="RESPONSE_REGULATORY"/>
    <property type="match status" value="1"/>
</dbReference>
<dbReference type="EMBL" id="FPBH01000068">
    <property type="protein sequence ID" value="SFU26744.1"/>
    <property type="molecule type" value="Genomic_DNA"/>
</dbReference>
<feature type="transmembrane region" description="Helical" evidence="3">
    <location>
        <begin position="134"/>
        <end position="155"/>
    </location>
</feature>
<keyword evidence="3" id="KW-0812">Transmembrane</keyword>
<dbReference type="InterPro" id="IPR050595">
    <property type="entry name" value="Bact_response_regulator"/>
</dbReference>
<dbReference type="GO" id="GO:0000160">
    <property type="term" value="P:phosphorelay signal transduction system"/>
    <property type="evidence" value="ECO:0007669"/>
    <property type="project" value="InterPro"/>
</dbReference>
<dbReference type="Pfam" id="PF00072">
    <property type="entry name" value="Response_reg"/>
    <property type="match status" value="1"/>
</dbReference>
<name>A0A1I7ES53_9BURK</name>
<evidence type="ECO:0000313" key="6">
    <source>
        <dbReference type="Proteomes" id="UP000198844"/>
    </source>
</evidence>
<evidence type="ECO:0000313" key="5">
    <source>
        <dbReference type="EMBL" id="SFU26744.1"/>
    </source>
</evidence>
<sequence length="181" mass="19348">MTQNSYIPQPLSCLRSRQVALMGQQARVLVIDDSLANAEALAASLVADGLETYYALSGVEALQKLTFWRPHLFIVDINMPEHDGFAVARVLRSIGSTCDAGIIAFTALGRDEFIAGGEARDFDGYCQKGGTHTLLLALINGMLVLGFGGISVARFNLRHPTIKMVIAAALCPNGLTLLLSA</sequence>
<keyword evidence="1 2" id="KW-0597">Phosphoprotein</keyword>
<dbReference type="Proteomes" id="UP000198844">
    <property type="component" value="Unassembled WGS sequence"/>
</dbReference>
<keyword evidence="3" id="KW-0472">Membrane</keyword>
<dbReference type="SMART" id="SM00448">
    <property type="entry name" value="REC"/>
    <property type="match status" value="1"/>
</dbReference>
<dbReference type="InterPro" id="IPR011006">
    <property type="entry name" value="CheY-like_superfamily"/>
</dbReference>
<dbReference type="PANTHER" id="PTHR44591">
    <property type="entry name" value="STRESS RESPONSE REGULATOR PROTEIN 1"/>
    <property type="match status" value="1"/>
</dbReference>
<feature type="domain" description="Response regulatory" evidence="4">
    <location>
        <begin position="27"/>
        <end position="143"/>
    </location>
</feature>
<reference evidence="5 6" key="1">
    <citation type="submission" date="2016-10" db="EMBL/GenBank/DDBJ databases">
        <authorList>
            <person name="de Groot N.N."/>
        </authorList>
    </citation>
    <scope>NUCLEOTIDE SEQUENCE [LARGE SCALE GENOMIC DNA]</scope>
    <source>
        <strain evidence="5 6">LMG 27731</strain>
    </source>
</reference>
<feature type="modified residue" description="4-aspartylphosphate" evidence="2">
    <location>
        <position position="76"/>
    </location>
</feature>
<keyword evidence="3" id="KW-1133">Transmembrane helix</keyword>
<evidence type="ECO:0000256" key="1">
    <source>
        <dbReference type="ARBA" id="ARBA00022553"/>
    </source>
</evidence>
<dbReference type="InterPro" id="IPR001789">
    <property type="entry name" value="Sig_transdc_resp-reg_receiver"/>
</dbReference>
<organism evidence="5 6">
    <name type="scientific">Paraburkholderia aspalathi</name>
    <dbReference type="NCBI Taxonomy" id="1324617"/>
    <lineage>
        <taxon>Bacteria</taxon>
        <taxon>Pseudomonadati</taxon>
        <taxon>Pseudomonadota</taxon>
        <taxon>Betaproteobacteria</taxon>
        <taxon>Burkholderiales</taxon>
        <taxon>Burkholderiaceae</taxon>
        <taxon>Paraburkholderia</taxon>
    </lineage>
</organism>
<dbReference type="AlphaFoldDB" id="A0A1I7ES53"/>
<evidence type="ECO:0000256" key="3">
    <source>
        <dbReference type="SAM" id="Phobius"/>
    </source>
</evidence>
<proteinExistence type="predicted"/>
<protein>
    <submittedName>
        <fullName evidence="5">Response regulator receiver domain-containing protein</fullName>
    </submittedName>
</protein>
<dbReference type="PANTHER" id="PTHR44591:SF3">
    <property type="entry name" value="RESPONSE REGULATORY DOMAIN-CONTAINING PROTEIN"/>
    <property type="match status" value="1"/>
</dbReference>
<evidence type="ECO:0000256" key="2">
    <source>
        <dbReference type="PROSITE-ProRule" id="PRU00169"/>
    </source>
</evidence>
<accession>A0A1I7ES53</accession>
<evidence type="ECO:0000259" key="4">
    <source>
        <dbReference type="PROSITE" id="PS50110"/>
    </source>
</evidence>
<dbReference type="Gene3D" id="3.40.50.2300">
    <property type="match status" value="1"/>
</dbReference>
<gene>
    <name evidence="5" type="ORF">SAMN05192563_106811</name>
</gene>
<dbReference type="SUPFAM" id="SSF52172">
    <property type="entry name" value="CheY-like"/>
    <property type="match status" value="1"/>
</dbReference>